<evidence type="ECO:0000256" key="4">
    <source>
        <dbReference type="ARBA" id="ARBA00023008"/>
    </source>
</evidence>
<keyword evidence="6" id="KW-1133">Transmembrane helix</keyword>
<organism evidence="7 8">
    <name type="scientific">Enterococcus gallinarum</name>
    <dbReference type="NCBI Taxonomy" id="1353"/>
    <lineage>
        <taxon>Bacteria</taxon>
        <taxon>Bacillati</taxon>
        <taxon>Bacillota</taxon>
        <taxon>Bacilli</taxon>
        <taxon>Lactobacillales</taxon>
        <taxon>Enterococcaceae</taxon>
        <taxon>Enterococcus</taxon>
    </lineage>
</organism>
<feature type="transmembrane region" description="Helical" evidence="6">
    <location>
        <begin position="110"/>
        <end position="131"/>
    </location>
</feature>
<evidence type="ECO:0000256" key="6">
    <source>
        <dbReference type="SAM" id="Phobius"/>
    </source>
</evidence>
<evidence type="ECO:0000256" key="3">
    <source>
        <dbReference type="ARBA" id="ARBA00022967"/>
    </source>
</evidence>
<dbReference type="InterPro" id="IPR023214">
    <property type="entry name" value="HAD_sf"/>
</dbReference>
<dbReference type="PANTHER" id="PTHR43520">
    <property type="entry name" value="ATP7, ISOFORM B"/>
    <property type="match status" value="1"/>
</dbReference>
<dbReference type="PRINTS" id="PR00119">
    <property type="entry name" value="CATATPASE"/>
</dbReference>
<dbReference type="PANTHER" id="PTHR43520:SF8">
    <property type="entry name" value="P-TYPE CU(+) TRANSPORTER"/>
    <property type="match status" value="1"/>
</dbReference>
<dbReference type="SUPFAM" id="SSF56784">
    <property type="entry name" value="HAD-like"/>
    <property type="match status" value="1"/>
</dbReference>
<dbReference type="EMBL" id="WVTI01000469">
    <property type="protein sequence ID" value="MXS28068.1"/>
    <property type="molecule type" value="Genomic_DNA"/>
</dbReference>
<dbReference type="AlphaFoldDB" id="A0A6I4XX18"/>
<keyword evidence="4" id="KW-0186">Copper</keyword>
<dbReference type="Proteomes" id="UP000439965">
    <property type="component" value="Unassembled WGS sequence"/>
</dbReference>
<keyword evidence="6" id="KW-0812">Transmembrane</keyword>
<dbReference type="EC" id="7.2.2.8" evidence="1"/>
<dbReference type="PRINTS" id="PR00120">
    <property type="entry name" value="HATPASE"/>
</dbReference>
<comment type="catalytic activity">
    <reaction evidence="5">
        <text>Cu(+)(in) + ATP + H2O = Cu(+)(out) + ADP + phosphate + H(+)</text>
        <dbReference type="Rhea" id="RHEA:25792"/>
        <dbReference type="ChEBI" id="CHEBI:15377"/>
        <dbReference type="ChEBI" id="CHEBI:15378"/>
        <dbReference type="ChEBI" id="CHEBI:30616"/>
        <dbReference type="ChEBI" id="CHEBI:43474"/>
        <dbReference type="ChEBI" id="CHEBI:49552"/>
        <dbReference type="ChEBI" id="CHEBI:456216"/>
        <dbReference type="EC" id="7.2.2.8"/>
    </reaction>
</comment>
<gene>
    <name evidence="7" type="ORF">GTI89_18670</name>
</gene>
<keyword evidence="2" id="KW-0813">Transport</keyword>
<dbReference type="InterPro" id="IPR036412">
    <property type="entry name" value="HAD-like_sf"/>
</dbReference>
<dbReference type="GO" id="GO:0043682">
    <property type="term" value="F:P-type divalent copper transporter activity"/>
    <property type="evidence" value="ECO:0007669"/>
    <property type="project" value="TreeGrafter"/>
</dbReference>
<feature type="non-terminal residue" evidence="7">
    <location>
        <position position="1"/>
    </location>
</feature>
<evidence type="ECO:0000313" key="7">
    <source>
        <dbReference type="EMBL" id="MXS28068.1"/>
    </source>
</evidence>
<feature type="transmembrane region" description="Helical" evidence="6">
    <location>
        <begin position="81"/>
        <end position="104"/>
    </location>
</feature>
<keyword evidence="2" id="KW-0406">Ion transport</keyword>
<accession>A0A6I4XX18</accession>
<protein>
    <recommendedName>
        <fullName evidence="1">P-type Cu(+) transporter</fullName>
        <ecNumber evidence="1">7.2.2.8</ecNumber>
    </recommendedName>
</protein>
<dbReference type="GO" id="GO:0055070">
    <property type="term" value="P:copper ion homeostasis"/>
    <property type="evidence" value="ECO:0007669"/>
    <property type="project" value="TreeGrafter"/>
</dbReference>
<dbReference type="Pfam" id="PF00702">
    <property type="entry name" value="Hydrolase"/>
    <property type="match status" value="1"/>
</dbReference>
<dbReference type="GO" id="GO:0005507">
    <property type="term" value="F:copper ion binding"/>
    <property type="evidence" value="ECO:0007669"/>
    <property type="project" value="TreeGrafter"/>
</dbReference>
<evidence type="ECO:0000256" key="1">
    <source>
        <dbReference type="ARBA" id="ARBA00012517"/>
    </source>
</evidence>
<proteinExistence type="predicted"/>
<evidence type="ECO:0000256" key="5">
    <source>
        <dbReference type="ARBA" id="ARBA00049289"/>
    </source>
</evidence>
<name>A0A6I4XX18_ENTGA</name>
<dbReference type="InterPro" id="IPR001757">
    <property type="entry name" value="P_typ_ATPase"/>
</dbReference>
<comment type="caution">
    <text evidence="7">The sequence shown here is derived from an EMBL/GenBank/DDBJ whole genome shotgun (WGS) entry which is preliminary data.</text>
</comment>
<dbReference type="NCBIfam" id="TIGR01494">
    <property type="entry name" value="ATPase_P-type"/>
    <property type="match status" value="1"/>
</dbReference>
<evidence type="ECO:0000313" key="8">
    <source>
        <dbReference type="Proteomes" id="UP000439965"/>
    </source>
</evidence>
<evidence type="ECO:0000256" key="2">
    <source>
        <dbReference type="ARBA" id="ARBA00022796"/>
    </source>
</evidence>
<keyword evidence="3" id="KW-1278">Translocase</keyword>
<dbReference type="GO" id="GO:0016020">
    <property type="term" value="C:membrane"/>
    <property type="evidence" value="ECO:0007669"/>
    <property type="project" value="InterPro"/>
</dbReference>
<dbReference type="GO" id="GO:0005524">
    <property type="term" value="F:ATP binding"/>
    <property type="evidence" value="ECO:0007669"/>
    <property type="project" value="InterPro"/>
</dbReference>
<dbReference type="RefSeq" id="WP_160806509.1">
    <property type="nucleotide sequence ID" value="NZ_WVTI01000469.1"/>
</dbReference>
<dbReference type="GO" id="GO:0140581">
    <property type="term" value="F:P-type monovalent copper transporter activity"/>
    <property type="evidence" value="ECO:0007669"/>
    <property type="project" value="UniProtKB-EC"/>
</dbReference>
<dbReference type="GO" id="GO:0016887">
    <property type="term" value="F:ATP hydrolysis activity"/>
    <property type="evidence" value="ECO:0007669"/>
    <property type="project" value="InterPro"/>
</dbReference>
<reference evidence="7 8" key="1">
    <citation type="submission" date="2019-04" db="EMBL/GenBank/DDBJ databases">
        <title>Step-wise assembly of the neonatal virome modulated by breast feeding.</title>
        <authorList>
            <person name="Liang G."/>
            <person name="Bushman F."/>
        </authorList>
    </citation>
    <scope>NUCLEOTIDE SEQUENCE [LARGE SCALE GENOMIC DNA]</scope>
    <source>
        <strain evidence="7 8">E3404</strain>
    </source>
</reference>
<sequence>TEDKEKIVQQYLTEGHQVMMVGDGINDAPSLARASIGIAIGAGTDVAIDSADVVLTDSDPKDILRFLDLAKQTRRKMIQNLWWGAGYNIVAIPLAAGVLAPIGIVLNPAVGAVLMSLSTIIVAANAMTLHISKK</sequence>
<dbReference type="Gene3D" id="3.40.50.1000">
    <property type="entry name" value="HAD superfamily/HAD-like"/>
    <property type="match status" value="1"/>
</dbReference>
<keyword evidence="6" id="KW-0472">Membrane</keyword>
<keyword evidence="2" id="KW-0187">Copper transport</keyword>